<dbReference type="GO" id="GO:0003723">
    <property type="term" value="F:RNA binding"/>
    <property type="evidence" value="ECO:0007669"/>
    <property type="project" value="UniProtKB-UniRule"/>
</dbReference>
<feature type="domain" description="RRM" evidence="4">
    <location>
        <begin position="89"/>
        <end position="163"/>
    </location>
</feature>
<gene>
    <name evidence="5" type="ORF">TPC1_14625</name>
</gene>
<reference evidence="5" key="1">
    <citation type="submission" date="2015-07" db="EMBL/GenBank/DDBJ databases">
        <title>Adaptation to a free-living lifestyle via gene acquisitions in the diplomonad Trepomonas sp. PC1.</title>
        <authorList>
            <person name="Xu F."/>
            <person name="Jerlstrom-Hultqvist J."/>
            <person name="Kolisko M."/>
            <person name="Simpson A.G.B."/>
            <person name="Roger A.J."/>
            <person name="Svard S.G."/>
            <person name="Andersson J.O."/>
        </authorList>
    </citation>
    <scope>NUCLEOTIDE SEQUENCE</scope>
    <source>
        <strain evidence="5">PC1</strain>
    </source>
</reference>
<evidence type="ECO:0000313" key="5">
    <source>
        <dbReference type="EMBL" id="JAP93187.1"/>
    </source>
</evidence>
<protein>
    <submittedName>
        <fullName evidence="5">Polyadenylate-binding protein</fullName>
    </submittedName>
</protein>
<dbReference type="Pfam" id="PF00076">
    <property type="entry name" value="RRM_1"/>
    <property type="match status" value="1"/>
</dbReference>
<accession>A0A146K9C6</accession>
<evidence type="ECO:0000256" key="1">
    <source>
        <dbReference type="ARBA" id="ARBA00022737"/>
    </source>
</evidence>
<evidence type="ECO:0000259" key="4">
    <source>
        <dbReference type="PROSITE" id="PS50102"/>
    </source>
</evidence>
<keyword evidence="1" id="KW-0677">Repeat</keyword>
<dbReference type="InterPro" id="IPR035979">
    <property type="entry name" value="RBD_domain_sf"/>
</dbReference>
<dbReference type="PANTHER" id="PTHR24012">
    <property type="entry name" value="RNA BINDING PROTEIN"/>
    <property type="match status" value="1"/>
</dbReference>
<evidence type="ECO:0000256" key="2">
    <source>
        <dbReference type="ARBA" id="ARBA00022884"/>
    </source>
</evidence>
<organism evidence="5">
    <name type="scientific">Trepomonas sp. PC1</name>
    <dbReference type="NCBI Taxonomy" id="1076344"/>
    <lineage>
        <taxon>Eukaryota</taxon>
        <taxon>Metamonada</taxon>
        <taxon>Diplomonadida</taxon>
        <taxon>Hexamitidae</taxon>
        <taxon>Hexamitinae</taxon>
        <taxon>Trepomonas</taxon>
    </lineage>
</organism>
<proteinExistence type="predicted"/>
<dbReference type="EMBL" id="GDID01003419">
    <property type="protein sequence ID" value="JAP93187.1"/>
    <property type="molecule type" value="Transcribed_RNA"/>
</dbReference>
<name>A0A146K9C6_9EUKA</name>
<dbReference type="PROSITE" id="PS50102">
    <property type="entry name" value="RRM"/>
    <property type="match status" value="1"/>
</dbReference>
<feature type="non-terminal residue" evidence="5">
    <location>
        <position position="358"/>
    </location>
</feature>
<dbReference type="InterPro" id="IPR000504">
    <property type="entry name" value="RRM_dom"/>
</dbReference>
<sequence length="358" mass="40712">NIPSTISNMELKSLLNSVNIPIVGEVKITASKINEKTHFAIVDFETEAIGESAIDSINLINIKDNNQVIQLNATKFIPDFYKLIQNTKNNIVIHNIPPEFSSYDLKQLFCQFGSILSYNIKQQNEKTIGYVMYSNEDEAKNAIVNTNEKYLGQCQIHVEYFVPVKERALGENSEVIIKSLPKTYGEVELEEFLTKITNSKVILKYTPSFRIDTRPQEINSNGQSAIFTCESEEIAQKVIDSVNKLGQKFDGVKEQVSAQFKLTKGMRAVMPVKLNDSQKPRAIIVHNIKKSSKPEDVKTFFLRYGQLECIESSIVNFKLVYTVVYAESRQKAILNAKKEETTLCFRLCDDEEQLLIIE</sequence>
<dbReference type="SUPFAM" id="SSF54928">
    <property type="entry name" value="RNA-binding domain, RBD"/>
    <property type="match status" value="1"/>
</dbReference>
<feature type="non-terminal residue" evidence="5">
    <location>
        <position position="1"/>
    </location>
</feature>
<dbReference type="InterPro" id="IPR012677">
    <property type="entry name" value="Nucleotide-bd_a/b_plait_sf"/>
</dbReference>
<dbReference type="SMART" id="SM00360">
    <property type="entry name" value="RRM"/>
    <property type="match status" value="2"/>
</dbReference>
<dbReference type="CDD" id="cd00590">
    <property type="entry name" value="RRM_SF"/>
    <property type="match status" value="1"/>
</dbReference>
<dbReference type="AlphaFoldDB" id="A0A146K9C6"/>
<evidence type="ECO:0000256" key="3">
    <source>
        <dbReference type="PROSITE-ProRule" id="PRU00176"/>
    </source>
</evidence>
<keyword evidence="2 3" id="KW-0694">RNA-binding</keyword>
<dbReference type="Gene3D" id="3.30.70.330">
    <property type="match status" value="2"/>
</dbReference>